<evidence type="ECO:0000313" key="7">
    <source>
        <dbReference type="Proteomes" id="UP000323917"/>
    </source>
</evidence>
<keyword evidence="1 6" id="KW-0808">Transferase</keyword>
<proteinExistence type="predicted"/>
<dbReference type="AlphaFoldDB" id="A0A5B9QE32"/>
<dbReference type="GO" id="GO:0004674">
    <property type="term" value="F:protein serine/threonine kinase activity"/>
    <property type="evidence" value="ECO:0007669"/>
    <property type="project" value="UniProtKB-EC"/>
</dbReference>
<keyword evidence="7" id="KW-1185">Reference proteome</keyword>
<evidence type="ECO:0000256" key="1">
    <source>
        <dbReference type="ARBA" id="ARBA00022679"/>
    </source>
</evidence>
<keyword evidence="4" id="KW-0067">ATP-binding</keyword>
<dbReference type="EMBL" id="CP042913">
    <property type="protein sequence ID" value="QEG37174.1"/>
    <property type="molecule type" value="Genomic_DNA"/>
</dbReference>
<dbReference type="Gene3D" id="1.10.510.10">
    <property type="entry name" value="Transferase(Phosphotransferase) domain 1"/>
    <property type="match status" value="1"/>
</dbReference>
<dbReference type="Pfam" id="PF00069">
    <property type="entry name" value="Pkinase"/>
    <property type="match status" value="1"/>
</dbReference>
<evidence type="ECO:0000313" key="6">
    <source>
        <dbReference type="EMBL" id="QEG37174.1"/>
    </source>
</evidence>
<dbReference type="Proteomes" id="UP000323917">
    <property type="component" value="Chromosome"/>
</dbReference>
<dbReference type="EC" id="2.7.11.1" evidence="6"/>
<keyword evidence="3 6" id="KW-0418">Kinase</keyword>
<feature type="domain" description="Protein kinase" evidence="5">
    <location>
        <begin position="1"/>
        <end position="228"/>
    </location>
</feature>
<dbReference type="PROSITE" id="PS50011">
    <property type="entry name" value="PROTEIN_KINASE_DOM"/>
    <property type="match status" value="1"/>
</dbReference>
<accession>A0A5B9QE32</accession>
<sequence>MDERCKTAHAKLHAGTCPWCGCFIIEGKVERLPADDDLSAHPIDSGDRQLAHTLEDHVRTDGVLSIEEAVGLLEAIAHELARLHKTTTMYGWLSPSNIGLQDGKIILRGPSIASESDDLPETTSGVTGIADYLAPEQALSASRTDHRADVYSLGCVLYFMLDGRAPFATGSISERLLKHQIEEPTPLGSIREGVPAGLAAICDRMLAKKAENRYQSAEDVILAIKSWKAEGP</sequence>
<dbReference type="OrthoDB" id="6111975at2"/>
<dbReference type="KEGG" id="bgok:Pr1d_45150"/>
<dbReference type="SUPFAM" id="SSF56112">
    <property type="entry name" value="Protein kinase-like (PK-like)"/>
    <property type="match status" value="1"/>
</dbReference>
<dbReference type="GO" id="GO:0005524">
    <property type="term" value="F:ATP binding"/>
    <property type="evidence" value="ECO:0007669"/>
    <property type="project" value="UniProtKB-KW"/>
</dbReference>
<organism evidence="6 7">
    <name type="scientific">Bythopirellula goksoeyrii</name>
    <dbReference type="NCBI Taxonomy" id="1400387"/>
    <lineage>
        <taxon>Bacteria</taxon>
        <taxon>Pseudomonadati</taxon>
        <taxon>Planctomycetota</taxon>
        <taxon>Planctomycetia</taxon>
        <taxon>Pirellulales</taxon>
        <taxon>Lacipirellulaceae</taxon>
        <taxon>Bythopirellula</taxon>
    </lineage>
</organism>
<dbReference type="InterPro" id="IPR011009">
    <property type="entry name" value="Kinase-like_dom_sf"/>
</dbReference>
<gene>
    <name evidence="6" type="primary">pknB_13</name>
    <name evidence="6" type="ORF">Pr1d_45150</name>
</gene>
<reference evidence="6 7" key="1">
    <citation type="submission" date="2019-08" db="EMBL/GenBank/DDBJ databases">
        <title>Deep-cultivation of Planctomycetes and their phenomic and genomic characterization uncovers novel biology.</title>
        <authorList>
            <person name="Wiegand S."/>
            <person name="Jogler M."/>
            <person name="Boedeker C."/>
            <person name="Pinto D."/>
            <person name="Vollmers J."/>
            <person name="Rivas-Marin E."/>
            <person name="Kohn T."/>
            <person name="Peeters S.H."/>
            <person name="Heuer A."/>
            <person name="Rast P."/>
            <person name="Oberbeckmann S."/>
            <person name="Bunk B."/>
            <person name="Jeske O."/>
            <person name="Meyerdierks A."/>
            <person name="Storesund J.E."/>
            <person name="Kallscheuer N."/>
            <person name="Luecker S."/>
            <person name="Lage O.M."/>
            <person name="Pohl T."/>
            <person name="Merkel B.J."/>
            <person name="Hornburger P."/>
            <person name="Mueller R.-W."/>
            <person name="Bruemmer F."/>
            <person name="Labrenz M."/>
            <person name="Spormann A.M."/>
            <person name="Op den Camp H."/>
            <person name="Overmann J."/>
            <person name="Amann R."/>
            <person name="Jetten M.S.M."/>
            <person name="Mascher T."/>
            <person name="Medema M.H."/>
            <person name="Devos D.P."/>
            <person name="Kaster A.-K."/>
            <person name="Ovreas L."/>
            <person name="Rohde M."/>
            <person name="Galperin M.Y."/>
            <person name="Jogler C."/>
        </authorList>
    </citation>
    <scope>NUCLEOTIDE SEQUENCE [LARGE SCALE GENOMIC DNA]</scope>
    <source>
        <strain evidence="6 7">Pr1d</strain>
    </source>
</reference>
<dbReference type="InterPro" id="IPR000719">
    <property type="entry name" value="Prot_kinase_dom"/>
</dbReference>
<evidence type="ECO:0000256" key="4">
    <source>
        <dbReference type="ARBA" id="ARBA00022840"/>
    </source>
</evidence>
<dbReference type="PANTHER" id="PTHR43289:SF6">
    <property type="entry name" value="SERINE_THREONINE-PROTEIN KINASE NEKL-3"/>
    <property type="match status" value="1"/>
</dbReference>
<evidence type="ECO:0000259" key="5">
    <source>
        <dbReference type="PROSITE" id="PS50011"/>
    </source>
</evidence>
<dbReference type="SMART" id="SM00220">
    <property type="entry name" value="S_TKc"/>
    <property type="match status" value="1"/>
</dbReference>
<dbReference type="PANTHER" id="PTHR43289">
    <property type="entry name" value="MITOGEN-ACTIVATED PROTEIN KINASE KINASE KINASE 20-RELATED"/>
    <property type="match status" value="1"/>
</dbReference>
<name>A0A5B9QE32_9BACT</name>
<protein>
    <submittedName>
        <fullName evidence="6">Serine/threonine-protein kinase PknB</fullName>
        <ecNumber evidence="6">2.7.11.1</ecNumber>
    </submittedName>
</protein>
<keyword evidence="2" id="KW-0547">Nucleotide-binding</keyword>
<evidence type="ECO:0000256" key="2">
    <source>
        <dbReference type="ARBA" id="ARBA00022741"/>
    </source>
</evidence>
<evidence type="ECO:0000256" key="3">
    <source>
        <dbReference type="ARBA" id="ARBA00022777"/>
    </source>
</evidence>